<protein>
    <recommendedName>
        <fullName evidence="4">Lipoprotein SmpA/OmlA domain-containing protein</fullName>
    </recommendedName>
</protein>
<proteinExistence type="predicted"/>
<name>A0A9X1YGS4_9BURK</name>
<feature type="signal peptide" evidence="1">
    <location>
        <begin position="1"/>
        <end position="23"/>
    </location>
</feature>
<accession>A0A9X1YGS4</accession>
<comment type="caution">
    <text evidence="2">The sequence shown here is derived from an EMBL/GenBank/DDBJ whole genome shotgun (WGS) entry which is preliminary data.</text>
</comment>
<evidence type="ECO:0000313" key="2">
    <source>
        <dbReference type="EMBL" id="MCK9685140.1"/>
    </source>
</evidence>
<gene>
    <name evidence="2" type="ORF">LPC04_05380</name>
</gene>
<dbReference type="AlphaFoldDB" id="A0A9X1YGS4"/>
<evidence type="ECO:0008006" key="4">
    <source>
        <dbReference type="Google" id="ProtNLM"/>
    </source>
</evidence>
<dbReference type="Proteomes" id="UP001139353">
    <property type="component" value="Unassembled WGS sequence"/>
</dbReference>
<sequence length="126" mass="13844">MKRLLASAAIALCLAGCSTVGNGRLVQLDAVHAQALLVPGRTTRDDVRQALGDGAVIHFDSGMETWHYAYREGIAKGWDDVPYVNLIVARLDRPIKELVILFDANGVLRRWSLQEYRARDASAKPG</sequence>
<organism evidence="2 3">
    <name type="scientific">Scleromatobacter humisilvae</name>
    <dbReference type="NCBI Taxonomy" id="2897159"/>
    <lineage>
        <taxon>Bacteria</taxon>
        <taxon>Pseudomonadati</taxon>
        <taxon>Pseudomonadota</taxon>
        <taxon>Betaproteobacteria</taxon>
        <taxon>Burkholderiales</taxon>
        <taxon>Sphaerotilaceae</taxon>
        <taxon>Scleromatobacter</taxon>
    </lineage>
</organism>
<evidence type="ECO:0000256" key="1">
    <source>
        <dbReference type="SAM" id="SignalP"/>
    </source>
</evidence>
<dbReference type="RefSeq" id="WP_275681151.1">
    <property type="nucleotide sequence ID" value="NZ_JAJLJH010000001.1"/>
</dbReference>
<feature type="chain" id="PRO_5040908991" description="Lipoprotein SmpA/OmlA domain-containing protein" evidence="1">
    <location>
        <begin position="24"/>
        <end position="126"/>
    </location>
</feature>
<dbReference type="EMBL" id="JAJLJH010000001">
    <property type="protein sequence ID" value="MCK9685140.1"/>
    <property type="molecule type" value="Genomic_DNA"/>
</dbReference>
<keyword evidence="1" id="KW-0732">Signal</keyword>
<evidence type="ECO:0000313" key="3">
    <source>
        <dbReference type="Proteomes" id="UP001139353"/>
    </source>
</evidence>
<reference evidence="2" key="1">
    <citation type="submission" date="2021-11" db="EMBL/GenBank/DDBJ databases">
        <title>BS-T2-15 a new species belonging to the Comamonadaceae family isolated from the soil of a French oak forest.</title>
        <authorList>
            <person name="Mieszkin S."/>
            <person name="Alain K."/>
        </authorList>
    </citation>
    <scope>NUCLEOTIDE SEQUENCE</scope>
    <source>
        <strain evidence="2">BS-T2-15</strain>
    </source>
</reference>
<keyword evidence="3" id="KW-1185">Reference proteome</keyword>